<evidence type="ECO:0000256" key="4">
    <source>
        <dbReference type="ARBA" id="ARBA00022679"/>
    </source>
</evidence>
<dbReference type="InterPro" id="IPR056744">
    <property type="entry name" value="TRM5/TYW2-like_N"/>
</dbReference>
<name>A0A6A6LT15_HEVBR</name>
<gene>
    <name evidence="9" type="ORF">GH714_033655</name>
</gene>
<sequence>MLDESKFDMHLKLWALRIPREFCRVATRLLNGYLLDRVRVKPIIEDPTSDNNRYMILSESVQNPGHIAHLNIHEELLPYKDVIANVIYDKNHPSIRTVVNKVGTIANEFLIIAWFTGIQGWNMSIQGWFLNSNLGRLFDLFAGIGPFATPAAQKGCVVYANDLNPDSFQYLRISVKLNKVDYRIYAYKMDARKFISQLMAAPTSQDNLESDASTFTACGNPSIKANEETRAASDNVSGDYESAQVSCRQADASVAAFKRPSYLFQEVQLQNTFLCLSSMPLEAETALSACIQDPKFHRVRNVAPNKAMFCLSFRLPEACFKDDDANIHSANGNA</sequence>
<feature type="domain" description="SAM-dependent methyltransferase TRM5/TYW2-type" evidence="8">
    <location>
        <begin position="61"/>
        <end position="317"/>
    </location>
</feature>
<dbReference type="Proteomes" id="UP000467840">
    <property type="component" value="Chromosome 16"/>
</dbReference>
<dbReference type="GO" id="GO:0005739">
    <property type="term" value="C:mitochondrion"/>
    <property type="evidence" value="ECO:0007669"/>
    <property type="project" value="GOC"/>
</dbReference>
<dbReference type="InterPro" id="IPR056743">
    <property type="entry name" value="TRM5-TYW2-like_MTfase"/>
</dbReference>
<dbReference type="Pfam" id="PF02475">
    <property type="entry name" value="TRM5-TYW2_MTfase"/>
    <property type="match status" value="1"/>
</dbReference>
<dbReference type="PANTHER" id="PTHR23245">
    <property type="entry name" value="TRNA METHYLTRANSFERASE"/>
    <property type="match status" value="1"/>
</dbReference>
<keyword evidence="3" id="KW-0489">Methyltransferase</keyword>
<keyword evidence="5" id="KW-0949">S-adenosyl-L-methionine</keyword>
<dbReference type="PANTHER" id="PTHR23245:SF36">
    <property type="entry name" value="TRNA (GUANINE(37)-N1)-METHYLTRANSFERASE"/>
    <property type="match status" value="1"/>
</dbReference>
<dbReference type="GO" id="GO:0052906">
    <property type="term" value="F:tRNA (guanine(37)-N1)-methyltransferase activity"/>
    <property type="evidence" value="ECO:0007669"/>
    <property type="project" value="UniProtKB-EC"/>
</dbReference>
<dbReference type="GO" id="GO:0002939">
    <property type="term" value="P:tRNA N1-guanine methylation"/>
    <property type="evidence" value="ECO:0007669"/>
    <property type="project" value="TreeGrafter"/>
</dbReference>
<dbReference type="FunFam" id="3.30.300.110:FF:000001">
    <property type="entry name" value="tRNA (guanine(37)-N1)-methyltransferase"/>
    <property type="match status" value="1"/>
</dbReference>
<organism evidence="9 10">
    <name type="scientific">Hevea brasiliensis</name>
    <name type="common">Para rubber tree</name>
    <name type="synonym">Siphonia brasiliensis</name>
    <dbReference type="NCBI Taxonomy" id="3981"/>
    <lineage>
        <taxon>Eukaryota</taxon>
        <taxon>Viridiplantae</taxon>
        <taxon>Streptophyta</taxon>
        <taxon>Embryophyta</taxon>
        <taxon>Tracheophyta</taxon>
        <taxon>Spermatophyta</taxon>
        <taxon>Magnoliopsida</taxon>
        <taxon>eudicotyledons</taxon>
        <taxon>Gunneridae</taxon>
        <taxon>Pentapetalae</taxon>
        <taxon>rosids</taxon>
        <taxon>fabids</taxon>
        <taxon>Malpighiales</taxon>
        <taxon>Euphorbiaceae</taxon>
        <taxon>Crotonoideae</taxon>
        <taxon>Micrandreae</taxon>
        <taxon>Hevea</taxon>
    </lineage>
</organism>
<reference evidence="9 10" key="1">
    <citation type="journal article" date="2020" name="Mol. Plant">
        <title>The Chromosome-Based Rubber Tree Genome Provides New Insights into Spurge Genome Evolution and Rubber Biosynthesis.</title>
        <authorList>
            <person name="Liu J."/>
            <person name="Shi C."/>
            <person name="Shi C.C."/>
            <person name="Li W."/>
            <person name="Zhang Q.J."/>
            <person name="Zhang Y."/>
            <person name="Li K."/>
            <person name="Lu H.F."/>
            <person name="Shi C."/>
            <person name="Zhu S.T."/>
            <person name="Xiao Z.Y."/>
            <person name="Nan H."/>
            <person name="Yue Y."/>
            <person name="Zhu X.G."/>
            <person name="Wu Y."/>
            <person name="Hong X.N."/>
            <person name="Fan G.Y."/>
            <person name="Tong Y."/>
            <person name="Zhang D."/>
            <person name="Mao C.L."/>
            <person name="Liu Y.L."/>
            <person name="Hao S.J."/>
            <person name="Liu W.Q."/>
            <person name="Lv M.Q."/>
            <person name="Zhang H.B."/>
            <person name="Liu Y."/>
            <person name="Hu-Tang G.R."/>
            <person name="Wang J.P."/>
            <person name="Wang J.H."/>
            <person name="Sun Y.H."/>
            <person name="Ni S.B."/>
            <person name="Chen W.B."/>
            <person name="Zhang X.C."/>
            <person name="Jiao Y.N."/>
            <person name="Eichler E.E."/>
            <person name="Li G.H."/>
            <person name="Liu X."/>
            <person name="Gao L.Z."/>
        </authorList>
    </citation>
    <scope>NUCLEOTIDE SEQUENCE [LARGE SCALE GENOMIC DNA]</scope>
    <source>
        <strain evidence="10">cv. GT1</strain>
        <tissue evidence="9">Leaf</tissue>
    </source>
</reference>
<evidence type="ECO:0000256" key="1">
    <source>
        <dbReference type="ARBA" id="ARBA00009775"/>
    </source>
</evidence>
<dbReference type="Gene3D" id="3.40.50.150">
    <property type="entry name" value="Vaccinia Virus protein VP39"/>
    <property type="match status" value="1"/>
</dbReference>
<dbReference type="GO" id="GO:0070901">
    <property type="term" value="P:mitochondrial tRNA methylation"/>
    <property type="evidence" value="ECO:0007669"/>
    <property type="project" value="UniProtKB-ARBA"/>
</dbReference>
<dbReference type="EMBL" id="JAAGAX010000009">
    <property type="protein sequence ID" value="KAF2304571.1"/>
    <property type="molecule type" value="Genomic_DNA"/>
</dbReference>
<protein>
    <recommendedName>
        <fullName evidence="8">SAM-dependent methyltransferase TRM5/TYW2-type domain-containing protein</fullName>
    </recommendedName>
</protein>
<evidence type="ECO:0000256" key="2">
    <source>
        <dbReference type="ARBA" id="ARBA00022490"/>
    </source>
</evidence>
<dbReference type="Pfam" id="PF25133">
    <property type="entry name" value="TYW2_N_2"/>
    <property type="match status" value="1"/>
</dbReference>
<dbReference type="InterPro" id="IPR029063">
    <property type="entry name" value="SAM-dependent_MTases_sf"/>
</dbReference>
<evidence type="ECO:0000313" key="10">
    <source>
        <dbReference type="Proteomes" id="UP000467840"/>
    </source>
</evidence>
<accession>A0A6A6LT15</accession>
<dbReference type="Gene3D" id="3.30.300.110">
    <property type="entry name" value="Met-10+ protein-like domains"/>
    <property type="match status" value="1"/>
</dbReference>
<comment type="caution">
    <text evidence="9">The sequence shown here is derived from an EMBL/GenBank/DDBJ whole genome shotgun (WGS) entry which is preliminary data.</text>
</comment>
<evidence type="ECO:0000256" key="3">
    <source>
        <dbReference type="ARBA" id="ARBA00022603"/>
    </source>
</evidence>
<keyword evidence="4" id="KW-0808">Transferase</keyword>
<comment type="catalytic activity">
    <reaction evidence="7">
        <text>guanosine(37) in tRNA + S-adenosyl-L-methionine = N(1)-methylguanosine(37) in tRNA + S-adenosyl-L-homocysteine + H(+)</text>
        <dbReference type="Rhea" id="RHEA:36899"/>
        <dbReference type="Rhea" id="RHEA-COMP:10145"/>
        <dbReference type="Rhea" id="RHEA-COMP:10147"/>
        <dbReference type="ChEBI" id="CHEBI:15378"/>
        <dbReference type="ChEBI" id="CHEBI:57856"/>
        <dbReference type="ChEBI" id="CHEBI:59789"/>
        <dbReference type="ChEBI" id="CHEBI:73542"/>
        <dbReference type="ChEBI" id="CHEBI:74269"/>
        <dbReference type="EC" id="2.1.1.228"/>
    </reaction>
</comment>
<evidence type="ECO:0000256" key="5">
    <source>
        <dbReference type="ARBA" id="ARBA00022691"/>
    </source>
</evidence>
<dbReference type="InterPro" id="IPR030382">
    <property type="entry name" value="MeTrfase_TRM5/TYW2"/>
</dbReference>
<dbReference type="CDD" id="cd02440">
    <property type="entry name" value="AdoMet_MTases"/>
    <property type="match status" value="1"/>
</dbReference>
<dbReference type="AlphaFoldDB" id="A0A6A6LT15"/>
<evidence type="ECO:0000259" key="8">
    <source>
        <dbReference type="PROSITE" id="PS51684"/>
    </source>
</evidence>
<keyword evidence="10" id="KW-1185">Reference proteome</keyword>
<dbReference type="PROSITE" id="PS51684">
    <property type="entry name" value="SAM_MT_TRM5_TYW2"/>
    <property type="match status" value="1"/>
</dbReference>
<dbReference type="SUPFAM" id="SSF53335">
    <property type="entry name" value="S-adenosyl-L-methionine-dependent methyltransferases"/>
    <property type="match status" value="1"/>
</dbReference>
<evidence type="ECO:0000313" key="9">
    <source>
        <dbReference type="EMBL" id="KAF2304571.1"/>
    </source>
</evidence>
<keyword evidence="6" id="KW-0819">tRNA processing</keyword>
<comment type="similarity">
    <text evidence="1">Belongs to the class I-like SAM-binding methyltransferase superfamily. TRM5/TYW2 family.</text>
</comment>
<keyword evidence="2" id="KW-0963">Cytoplasm</keyword>
<evidence type="ECO:0000256" key="6">
    <source>
        <dbReference type="ARBA" id="ARBA00022694"/>
    </source>
</evidence>
<evidence type="ECO:0000256" key="7">
    <source>
        <dbReference type="ARBA" id="ARBA00047783"/>
    </source>
</evidence>
<proteinExistence type="inferred from homology"/>